<evidence type="ECO:0000256" key="5">
    <source>
        <dbReference type="PIRSR" id="PIRSR604574-2"/>
    </source>
</evidence>
<dbReference type="Proteomes" id="UP000515743">
    <property type="component" value="Chromosome"/>
</dbReference>
<dbReference type="InterPro" id="IPR037151">
    <property type="entry name" value="AlkB-like_sf"/>
</dbReference>
<sequence length="225" mass="24292">MLFDAPLPRPAVKVAPGVAHLPGWLDVEKQRGLVEQMREVARGLAGTPVAMRRPQLASGQMSVWMLQLGKYWQTRPYAYVDQVAGVRVPPVPGNLQELANEAVRAAAEVAEELQPWAGGFRAETALVNFYPPEAKMGMHVDANETASAPVVSLSIGQEAVFRMGNTETRAKPWTDVLLASGDLVVFGGPSRFAYHGVPKLIPDTTPAGCGLEEGRINITIRQVAD</sequence>
<dbReference type="Gene3D" id="2.60.120.590">
    <property type="entry name" value="Alpha-ketoglutarate-dependent dioxygenase AlkB-like"/>
    <property type="match status" value="1"/>
</dbReference>
<evidence type="ECO:0000256" key="2">
    <source>
        <dbReference type="ARBA" id="ARBA00022964"/>
    </source>
</evidence>
<dbReference type="InterPro" id="IPR004574">
    <property type="entry name" value="Alkb"/>
</dbReference>
<dbReference type="GO" id="GO:0035516">
    <property type="term" value="F:broad specificity oxidative DNA demethylase activity"/>
    <property type="evidence" value="ECO:0007669"/>
    <property type="project" value="TreeGrafter"/>
</dbReference>
<keyword evidence="1 5" id="KW-0479">Metal-binding</keyword>
<keyword evidence="8" id="KW-1185">Reference proteome</keyword>
<dbReference type="GO" id="GO:0005737">
    <property type="term" value="C:cytoplasm"/>
    <property type="evidence" value="ECO:0007669"/>
    <property type="project" value="TreeGrafter"/>
</dbReference>
<gene>
    <name evidence="7" type="ORF">H0194_06145</name>
</gene>
<reference evidence="7 8" key="1">
    <citation type="submission" date="2020-07" db="EMBL/GenBank/DDBJ databases">
        <title>Complete genome and description of Corynebacterium incognita strain Marseille-Q3630 sp. nov.</title>
        <authorList>
            <person name="Boxberger M."/>
        </authorList>
    </citation>
    <scope>NUCLEOTIDE SEQUENCE [LARGE SCALE GENOMIC DNA]</scope>
    <source>
        <strain evidence="7 8">Marseille-Q3630</strain>
    </source>
</reference>
<dbReference type="GO" id="GO:0008198">
    <property type="term" value="F:ferrous iron binding"/>
    <property type="evidence" value="ECO:0007669"/>
    <property type="project" value="TreeGrafter"/>
</dbReference>
<feature type="binding site" evidence="5">
    <location>
        <position position="195"/>
    </location>
    <ligand>
        <name>Fe cation</name>
        <dbReference type="ChEBI" id="CHEBI:24875"/>
        <note>catalytic</note>
    </ligand>
</feature>
<feature type="domain" description="Fe2OG dioxygenase" evidence="6">
    <location>
        <begin position="121"/>
        <end position="224"/>
    </location>
</feature>
<evidence type="ECO:0000313" key="8">
    <source>
        <dbReference type="Proteomes" id="UP000515743"/>
    </source>
</evidence>
<dbReference type="InterPro" id="IPR027450">
    <property type="entry name" value="AlkB-like"/>
</dbReference>
<feature type="binding site" evidence="5">
    <location>
        <position position="141"/>
    </location>
    <ligand>
        <name>Fe cation</name>
        <dbReference type="ChEBI" id="CHEBI:24875"/>
        <note>catalytic</note>
    </ligand>
</feature>
<proteinExistence type="predicted"/>
<dbReference type="PROSITE" id="PS51471">
    <property type="entry name" value="FE2OG_OXY"/>
    <property type="match status" value="1"/>
</dbReference>
<evidence type="ECO:0000313" key="7">
    <source>
        <dbReference type="EMBL" id="QNE88692.1"/>
    </source>
</evidence>
<dbReference type="SUPFAM" id="SSF51197">
    <property type="entry name" value="Clavaminate synthase-like"/>
    <property type="match status" value="1"/>
</dbReference>
<dbReference type="Pfam" id="PF13532">
    <property type="entry name" value="2OG-FeII_Oxy_2"/>
    <property type="match status" value="1"/>
</dbReference>
<dbReference type="PANTHER" id="PTHR16557:SF2">
    <property type="entry name" value="NUCLEIC ACID DIOXYGENASE ALKBH1"/>
    <property type="match status" value="1"/>
</dbReference>
<evidence type="ECO:0000259" key="6">
    <source>
        <dbReference type="PROSITE" id="PS51471"/>
    </source>
</evidence>
<dbReference type="GO" id="GO:0035513">
    <property type="term" value="P:oxidative RNA demethylation"/>
    <property type="evidence" value="ECO:0007669"/>
    <property type="project" value="TreeGrafter"/>
</dbReference>
<organism evidence="7 8">
    <name type="scientific">Corynebacterium incognita</name>
    <dbReference type="NCBI Taxonomy" id="2754725"/>
    <lineage>
        <taxon>Bacteria</taxon>
        <taxon>Bacillati</taxon>
        <taxon>Actinomycetota</taxon>
        <taxon>Actinomycetes</taxon>
        <taxon>Mycobacteriales</taxon>
        <taxon>Corynebacteriaceae</taxon>
        <taxon>Corynebacterium</taxon>
    </lineage>
</organism>
<comment type="cofactor">
    <cofactor evidence="5">
        <name>Fe(2+)</name>
        <dbReference type="ChEBI" id="CHEBI:29033"/>
    </cofactor>
    <text evidence="5">Binds 1 Fe(2+) ion per subunit.</text>
</comment>
<dbReference type="KEGG" id="cik:H0194_06145"/>
<dbReference type="InterPro" id="IPR005123">
    <property type="entry name" value="Oxoglu/Fe-dep_dioxygenase_dom"/>
</dbReference>
<name>A0A7G7CM76_9CORY</name>
<protein>
    <submittedName>
        <fullName evidence="7">Alpha-ketoglutarate-dependent dioxygenase AlkB</fullName>
    </submittedName>
</protein>
<evidence type="ECO:0000256" key="1">
    <source>
        <dbReference type="ARBA" id="ARBA00022723"/>
    </source>
</evidence>
<accession>A0A7G7CM76</accession>
<dbReference type="GO" id="GO:0035515">
    <property type="term" value="F:oxidative RNA demethylase activity"/>
    <property type="evidence" value="ECO:0007669"/>
    <property type="project" value="TreeGrafter"/>
</dbReference>
<keyword evidence="3" id="KW-0560">Oxidoreductase</keyword>
<evidence type="ECO:0000256" key="4">
    <source>
        <dbReference type="ARBA" id="ARBA00023004"/>
    </source>
</evidence>
<dbReference type="PANTHER" id="PTHR16557">
    <property type="entry name" value="ALKYLATED DNA REPAIR PROTEIN ALKB-RELATED"/>
    <property type="match status" value="1"/>
</dbReference>
<dbReference type="EMBL" id="CP059404">
    <property type="protein sequence ID" value="QNE88692.1"/>
    <property type="molecule type" value="Genomic_DNA"/>
</dbReference>
<dbReference type="RefSeq" id="WP_185175082.1">
    <property type="nucleotide sequence ID" value="NZ_CP059404.1"/>
</dbReference>
<feature type="binding site" evidence="5">
    <location>
        <position position="139"/>
    </location>
    <ligand>
        <name>Fe cation</name>
        <dbReference type="ChEBI" id="CHEBI:24875"/>
        <note>catalytic</note>
    </ligand>
</feature>
<evidence type="ECO:0000256" key="3">
    <source>
        <dbReference type="ARBA" id="ARBA00023002"/>
    </source>
</evidence>
<keyword evidence="4 5" id="KW-0408">Iron</keyword>
<dbReference type="AlphaFoldDB" id="A0A7G7CM76"/>
<keyword evidence="2 7" id="KW-0223">Dioxygenase</keyword>